<dbReference type="Proteomes" id="UP000005237">
    <property type="component" value="Unassembled WGS sequence"/>
</dbReference>
<dbReference type="AlphaFoldDB" id="A0A8R1HRE6"/>
<feature type="region of interest" description="Disordered" evidence="9">
    <location>
        <begin position="821"/>
        <end position="851"/>
    </location>
</feature>
<evidence type="ECO:0000256" key="3">
    <source>
        <dbReference type="ARBA" id="ARBA00022737"/>
    </source>
</evidence>
<evidence type="ECO:0000256" key="9">
    <source>
        <dbReference type="SAM" id="MobiDB-lite"/>
    </source>
</evidence>
<evidence type="ECO:0000256" key="8">
    <source>
        <dbReference type="PROSITE-ProRule" id="PRU00042"/>
    </source>
</evidence>
<keyword evidence="6" id="KW-0238">DNA-binding</keyword>
<dbReference type="InterPro" id="IPR013087">
    <property type="entry name" value="Znf_C2H2_type"/>
</dbReference>
<keyword evidence="4 8" id="KW-0863">Zinc-finger</keyword>
<keyword evidence="7" id="KW-0539">Nucleus</keyword>
<feature type="region of interest" description="Disordered" evidence="9">
    <location>
        <begin position="76"/>
        <end position="107"/>
    </location>
</feature>
<comment type="subcellular location">
    <subcellularLocation>
        <location evidence="1">Nucleus</location>
    </subcellularLocation>
</comment>
<dbReference type="Gene3D" id="3.30.160.60">
    <property type="entry name" value="Classic Zinc Finger"/>
    <property type="match status" value="2"/>
</dbReference>
<evidence type="ECO:0000256" key="7">
    <source>
        <dbReference type="ARBA" id="ARBA00023242"/>
    </source>
</evidence>
<dbReference type="PROSITE" id="PS00028">
    <property type="entry name" value="ZINC_FINGER_C2H2_1"/>
    <property type="match status" value="3"/>
</dbReference>
<feature type="domain" description="C2H2-type" evidence="10">
    <location>
        <begin position="20"/>
        <end position="43"/>
    </location>
</feature>
<evidence type="ECO:0000259" key="10">
    <source>
        <dbReference type="PROSITE" id="PS50157"/>
    </source>
</evidence>
<feature type="compositionally biased region" description="Polar residues" evidence="9">
    <location>
        <begin position="530"/>
        <end position="552"/>
    </location>
</feature>
<protein>
    <recommendedName>
        <fullName evidence="10">C2H2-type domain-containing protein</fullName>
    </recommendedName>
</protein>
<feature type="region of interest" description="Disordered" evidence="9">
    <location>
        <begin position="231"/>
        <end position="263"/>
    </location>
</feature>
<reference evidence="11" key="2">
    <citation type="submission" date="2022-06" db="UniProtKB">
        <authorList>
            <consortium name="EnsemblMetazoa"/>
        </authorList>
    </citation>
    <scope>IDENTIFICATION</scope>
    <source>
        <strain evidence="11">DF5081</strain>
    </source>
</reference>
<keyword evidence="3" id="KW-0677">Repeat</keyword>
<evidence type="ECO:0000313" key="12">
    <source>
        <dbReference type="Proteomes" id="UP000005237"/>
    </source>
</evidence>
<evidence type="ECO:0000256" key="6">
    <source>
        <dbReference type="ARBA" id="ARBA00023125"/>
    </source>
</evidence>
<dbReference type="GO" id="GO:0003677">
    <property type="term" value="F:DNA binding"/>
    <property type="evidence" value="ECO:0007669"/>
    <property type="project" value="UniProtKB-KW"/>
</dbReference>
<feature type="region of interest" description="Disordered" evidence="9">
    <location>
        <begin position="530"/>
        <end position="556"/>
    </location>
</feature>
<reference evidence="12" key="1">
    <citation type="submission" date="2010-08" db="EMBL/GenBank/DDBJ databases">
        <authorList>
            <consortium name="Caenorhabditis japonica Sequencing Consortium"/>
            <person name="Wilson R.K."/>
        </authorList>
    </citation>
    <scope>NUCLEOTIDE SEQUENCE [LARGE SCALE GENOMIC DNA]</scope>
    <source>
        <strain evidence="12">DF5081</strain>
    </source>
</reference>
<evidence type="ECO:0000256" key="1">
    <source>
        <dbReference type="ARBA" id="ARBA00004123"/>
    </source>
</evidence>
<name>A0A8R1HRE6_CAEJA</name>
<keyword evidence="12" id="KW-1185">Reference proteome</keyword>
<dbReference type="GO" id="GO:0005634">
    <property type="term" value="C:nucleus"/>
    <property type="evidence" value="ECO:0007669"/>
    <property type="project" value="UniProtKB-SubCell"/>
</dbReference>
<feature type="compositionally biased region" description="Basic residues" evidence="9">
    <location>
        <begin position="840"/>
        <end position="851"/>
    </location>
</feature>
<dbReference type="PANTHER" id="PTHR24392:SF31">
    <property type="entry name" value="C2H2-TYPE DOMAIN-CONTAINING PROTEIN"/>
    <property type="match status" value="1"/>
</dbReference>
<dbReference type="SMART" id="SM00355">
    <property type="entry name" value="ZnF_C2H2"/>
    <property type="match status" value="7"/>
</dbReference>
<dbReference type="EnsemblMetazoa" id="CJA05524.1">
    <property type="protein sequence ID" value="CJA05524.1"/>
    <property type="gene ID" value="WBGene00124728"/>
</dbReference>
<evidence type="ECO:0000313" key="11">
    <source>
        <dbReference type="EnsemblMetazoa" id="CJA05524.1"/>
    </source>
</evidence>
<feature type="domain" description="C2H2-type" evidence="10">
    <location>
        <begin position="139"/>
        <end position="166"/>
    </location>
</feature>
<dbReference type="PROSITE" id="PS50157">
    <property type="entry name" value="ZINC_FINGER_C2H2_2"/>
    <property type="match status" value="2"/>
</dbReference>
<organism evidence="11 12">
    <name type="scientific">Caenorhabditis japonica</name>
    <dbReference type="NCBI Taxonomy" id="281687"/>
    <lineage>
        <taxon>Eukaryota</taxon>
        <taxon>Metazoa</taxon>
        <taxon>Ecdysozoa</taxon>
        <taxon>Nematoda</taxon>
        <taxon>Chromadorea</taxon>
        <taxon>Rhabditida</taxon>
        <taxon>Rhabditina</taxon>
        <taxon>Rhabditomorpha</taxon>
        <taxon>Rhabditoidea</taxon>
        <taxon>Rhabditidae</taxon>
        <taxon>Peloderinae</taxon>
        <taxon>Caenorhabditis</taxon>
    </lineage>
</organism>
<sequence length="851" mass="96753">MPRKRKADQMMKDSESGNGYSCPLCKQTFQRGCGLASHLRRHAPVLLKCTLCEYTCKHKYAYDRHMVQVHKVRPEGYNESVRRSQSRNSTREPSETAEGDQSDYEEEMPVLVREDSEEKEEKVLTPLPTHPSPPIVLPFGCPTCSDRFEHKSRAAFHIQCHRQRKWRVPKVRIMFRRLGRVMNRGFRQGSHSMVRWRLNCERRTIPQRRAYLYKYMEENFGGPVPKLFKSHTGNGVVPAQPSSELSTTPASRSRTTSRPSETVVQNNGTVAMVRKNKLRMKSNIAFAQKMLVDNCQFYLCRKCPYTTWNVSSLWRHFRHHTQLSRRSYTCVACTFSSIHMRSIVQHSKMHTTLENDTEYFNWLRFEKDVNITDLSTTVDAKPVLSLSSTLIAKAMSSASLVSPRKTRSIVIKQEIPSPTPMSPAPTLRPVSPSRIKQEPISPIPKLFSQDQFKWNSGTASRVLTVKTEPIEVKNVKKYLEQSRAKELDLNGSIVNYINGNPKKSVGSSSASTPMAKKAGLVVKTENSANVSTTAKTNTRAKTSLSSKSSQAAPVSARPIRSAASTYKIVPKSDLPAKATSTKTLKPFTSASAAPSAAKIKPERAAQLLAASYAENKIGAWLPKLVPKTIIKHGDDIQSTSGLRTFHTDQDATTMVSTTQKDIVVEVETDGVPRAPRYEDFLYIKPEPAFLKERHICEASGLYYVAMEKYKKEMNKPKVANAGINIPYEDLNPAAKAQYGRSNPREYLIREMRIERSGQCADCPYHEYKDLAKFRLHRDRHYFPGPIKCNECNYSAYDRTEVNYHMYYDHFMTEVRAVEGISSSESEESEVEEVPIPQPEKKKRGKRRRRAW</sequence>
<feature type="compositionally biased region" description="Acidic residues" evidence="9">
    <location>
        <begin position="95"/>
        <end position="107"/>
    </location>
</feature>
<feature type="compositionally biased region" description="Low complexity" evidence="9">
    <location>
        <begin position="246"/>
        <end position="262"/>
    </location>
</feature>
<proteinExistence type="predicted"/>
<keyword evidence="5" id="KW-0862">Zinc</keyword>
<dbReference type="PANTHER" id="PTHR24392">
    <property type="entry name" value="ZINC FINGER PROTEIN"/>
    <property type="match status" value="1"/>
</dbReference>
<evidence type="ECO:0000256" key="2">
    <source>
        <dbReference type="ARBA" id="ARBA00022723"/>
    </source>
</evidence>
<evidence type="ECO:0000256" key="4">
    <source>
        <dbReference type="ARBA" id="ARBA00022771"/>
    </source>
</evidence>
<evidence type="ECO:0000256" key="5">
    <source>
        <dbReference type="ARBA" id="ARBA00022833"/>
    </source>
</evidence>
<keyword evidence="2" id="KW-0479">Metal-binding</keyword>
<dbReference type="OMA" id="LHRDRHY"/>
<dbReference type="GO" id="GO:0008270">
    <property type="term" value="F:zinc ion binding"/>
    <property type="evidence" value="ECO:0007669"/>
    <property type="project" value="UniProtKB-KW"/>
</dbReference>
<accession>A0A8R1HRE6</accession>